<reference evidence="4" key="1">
    <citation type="submission" date="2025-08" db="UniProtKB">
        <authorList>
            <consortium name="RefSeq"/>
        </authorList>
    </citation>
    <scope>IDENTIFICATION</scope>
    <source>
        <strain evidence="4">11010-0011.00</strain>
        <tissue evidence="4">Whole body</tissue>
    </source>
</reference>
<evidence type="ECO:0000256" key="1">
    <source>
        <dbReference type="SAM" id="Coils"/>
    </source>
</evidence>
<keyword evidence="3" id="KW-1185">Reference proteome</keyword>
<protein>
    <submittedName>
        <fullName evidence="4">Uncharacterized protein LOC115623186 isoform X1</fullName>
    </submittedName>
</protein>
<dbReference type="GeneID" id="115623186"/>
<dbReference type="RefSeq" id="XP_030373268.1">
    <property type="nucleotide sequence ID" value="XM_030517408.1"/>
</dbReference>
<dbReference type="Proteomes" id="UP000504634">
    <property type="component" value="Unplaced"/>
</dbReference>
<dbReference type="OrthoDB" id="7740893at2759"/>
<evidence type="ECO:0000313" key="3">
    <source>
        <dbReference type="Proteomes" id="UP000504634"/>
    </source>
</evidence>
<sequence>MMESINFNDFTQKERHDIITAFLIKMRQADSLASAQNFFEYYLKRFYKVPPILLNDIAYCQRAMKTHMSVYQQIVKVFAQQKDADMITKNRYLEELEEMLHELNAECQFLLLRLQDDIDEFCLAFTKQQLQPNQQMLQSVVSSALVPLICSAHNLMKPHHVLERPTEQELLQKYFTKGSGEQQREMSYSRSLLRAKQPSGKEMNCSKNPVRDTKALNATQNESEPPLATVQAVESSRLNLQAALKRARSKQLRASEVSGGENSPSANTASMAPPDKCKELFMYGFGLCTHTEHKRLSLARTMVKNP</sequence>
<organism evidence="3 4">
    <name type="scientific">Drosophila lebanonensis</name>
    <name type="common">Fruit fly</name>
    <name type="synonym">Scaptodrosophila lebanonensis</name>
    <dbReference type="NCBI Taxonomy" id="7225"/>
    <lineage>
        <taxon>Eukaryota</taxon>
        <taxon>Metazoa</taxon>
        <taxon>Ecdysozoa</taxon>
        <taxon>Arthropoda</taxon>
        <taxon>Hexapoda</taxon>
        <taxon>Insecta</taxon>
        <taxon>Pterygota</taxon>
        <taxon>Neoptera</taxon>
        <taxon>Endopterygota</taxon>
        <taxon>Diptera</taxon>
        <taxon>Brachycera</taxon>
        <taxon>Muscomorpha</taxon>
        <taxon>Ephydroidea</taxon>
        <taxon>Drosophilidae</taxon>
        <taxon>Scaptodrosophila</taxon>
    </lineage>
</organism>
<name>A0A6J2TDS0_DROLE</name>
<feature type="compositionally biased region" description="Polar residues" evidence="2">
    <location>
        <begin position="260"/>
        <end position="270"/>
    </location>
</feature>
<evidence type="ECO:0000256" key="2">
    <source>
        <dbReference type="SAM" id="MobiDB-lite"/>
    </source>
</evidence>
<proteinExistence type="predicted"/>
<feature type="region of interest" description="Disordered" evidence="2">
    <location>
        <begin position="249"/>
        <end position="272"/>
    </location>
</feature>
<gene>
    <name evidence="4" type="primary">LOC115623186</name>
</gene>
<feature type="coiled-coil region" evidence="1">
    <location>
        <begin position="86"/>
        <end position="113"/>
    </location>
</feature>
<evidence type="ECO:0000313" key="4">
    <source>
        <dbReference type="RefSeq" id="XP_030373268.1"/>
    </source>
</evidence>
<accession>A0A6J2TDS0</accession>
<keyword evidence="1" id="KW-0175">Coiled coil</keyword>
<dbReference type="AlphaFoldDB" id="A0A6J2TDS0"/>